<dbReference type="PANTHER" id="PTHR42776:SF27">
    <property type="entry name" value="DIPEPTIDYL PEPTIDASE FAMILY MEMBER 6"/>
    <property type="match status" value="1"/>
</dbReference>
<feature type="domain" description="Peptidase S9 prolyl oligopeptidase catalytic" evidence="3">
    <location>
        <begin position="438"/>
        <end position="650"/>
    </location>
</feature>
<dbReference type="PANTHER" id="PTHR42776">
    <property type="entry name" value="SERINE PEPTIDASE S9 FAMILY MEMBER"/>
    <property type="match status" value="1"/>
</dbReference>
<dbReference type="InterPro" id="IPR001375">
    <property type="entry name" value="Peptidase_S9_cat"/>
</dbReference>
<evidence type="ECO:0000313" key="5">
    <source>
        <dbReference type="Proteomes" id="UP001500021"/>
    </source>
</evidence>
<dbReference type="Gene3D" id="3.40.50.1820">
    <property type="entry name" value="alpha/beta hydrolase"/>
    <property type="match status" value="1"/>
</dbReference>
<dbReference type="InterPro" id="IPR029058">
    <property type="entry name" value="AB_hydrolase_fold"/>
</dbReference>
<name>A0ABN1L3V7_9GAMM</name>
<feature type="signal peptide" evidence="2">
    <location>
        <begin position="1"/>
        <end position="22"/>
    </location>
</feature>
<gene>
    <name evidence="4" type="ORF">GCM10009111_05230</name>
</gene>
<accession>A0ABN1L3V7</accession>
<proteinExistence type="predicted"/>
<dbReference type="RefSeq" id="WP_343814629.1">
    <property type="nucleotide sequence ID" value="NZ_BAAAFA010000001.1"/>
</dbReference>
<evidence type="ECO:0000256" key="1">
    <source>
        <dbReference type="ARBA" id="ARBA00022801"/>
    </source>
</evidence>
<organism evidence="4 5">
    <name type="scientific">Colwellia asteriadis</name>
    <dbReference type="NCBI Taxonomy" id="517723"/>
    <lineage>
        <taxon>Bacteria</taxon>
        <taxon>Pseudomonadati</taxon>
        <taxon>Pseudomonadota</taxon>
        <taxon>Gammaproteobacteria</taxon>
        <taxon>Alteromonadales</taxon>
        <taxon>Colwelliaceae</taxon>
        <taxon>Colwellia</taxon>
    </lineage>
</organism>
<keyword evidence="2" id="KW-0732">Signal</keyword>
<feature type="chain" id="PRO_5045783215" evidence="2">
    <location>
        <begin position="23"/>
        <end position="654"/>
    </location>
</feature>
<dbReference type="Pfam" id="PF00326">
    <property type="entry name" value="Peptidase_S9"/>
    <property type="match status" value="1"/>
</dbReference>
<keyword evidence="1" id="KW-0378">Hydrolase</keyword>
<reference evidence="4 5" key="1">
    <citation type="journal article" date="2019" name="Int. J. Syst. Evol. Microbiol.">
        <title>The Global Catalogue of Microorganisms (GCM) 10K type strain sequencing project: providing services to taxonomists for standard genome sequencing and annotation.</title>
        <authorList>
            <consortium name="The Broad Institute Genomics Platform"/>
            <consortium name="The Broad Institute Genome Sequencing Center for Infectious Disease"/>
            <person name="Wu L."/>
            <person name="Ma J."/>
        </authorList>
    </citation>
    <scope>NUCLEOTIDE SEQUENCE [LARGE SCALE GENOMIC DNA]</scope>
    <source>
        <strain evidence="4 5">JCM 15608</strain>
    </source>
</reference>
<sequence>MITSMKFVFTLIILAVCTSAYAKPAENHKPLPLEVYSALPHKSMLAVSPNGKMIAYRMTDDKQDLFVIVDTVKQKLIGGLNIAEIQPEQVYFINNEQLLFVVSKHRRLYGYQGKYNVNTALIYTIANEKLSPLLRPGDGIATGQTDLGNVIGISTDGNWAYMPAFTGKTGAVLRYDLMAVNLQNPGRKPRTHIRGTEDTIDYFMKPNTDQVLARERFNNDDDLHTIEVRKDDKWQVVFQESTEYTKRRFTGVTADGKSLVMLENSTTQGSAYYLLSLTTGKFSKPLFLKEGTEIAATLSDINRVVAGVRYAGFKPSYAFFDENIQKKLQLIQQELPNSSIYISDYTRDWKKVIFHVEGDGLVGDYLYLENGQLGHVGSIRPDISWQAVNNVVEFSFKARDGLVIPTLLTIPNSAVNSTEKLPAIILPHGGPESYDTSDFDWLSQYFASRGYLVIQPQFRGSKGFGAEFTLKGRGEWGKKMQDDLTDAVNQLITMGEIDANKVCIVGSSYGGYAALAGAAFTPEVYQCAIAINGVSDIDFMMKNDRDTYGKEHSVIAYWDDVLRTKTLPDDYFETISPINFVDNIKVPVLLIASELDKVVSPKQSSRMYSALEDEDKNVTYVELENEGHNLLKAQSRLKILQAIDQFIGQHNPAN</sequence>
<dbReference type="EMBL" id="BAAAFA010000001">
    <property type="protein sequence ID" value="GAA0811967.1"/>
    <property type="molecule type" value="Genomic_DNA"/>
</dbReference>
<keyword evidence="5" id="KW-1185">Reference proteome</keyword>
<evidence type="ECO:0000256" key="2">
    <source>
        <dbReference type="SAM" id="SignalP"/>
    </source>
</evidence>
<protein>
    <submittedName>
        <fullName evidence="4">S9 family peptidase</fullName>
    </submittedName>
</protein>
<dbReference type="SUPFAM" id="SSF82171">
    <property type="entry name" value="DPP6 N-terminal domain-like"/>
    <property type="match status" value="1"/>
</dbReference>
<dbReference type="Proteomes" id="UP001500021">
    <property type="component" value="Unassembled WGS sequence"/>
</dbReference>
<evidence type="ECO:0000259" key="3">
    <source>
        <dbReference type="Pfam" id="PF00326"/>
    </source>
</evidence>
<comment type="caution">
    <text evidence="4">The sequence shown here is derived from an EMBL/GenBank/DDBJ whole genome shotgun (WGS) entry which is preliminary data.</text>
</comment>
<dbReference type="SUPFAM" id="SSF53474">
    <property type="entry name" value="alpha/beta-Hydrolases"/>
    <property type="match status" value="1"/>
</dbReference>
<evidence type="ECO:0000313" key="4">
    <source>
        <dbReference type="EMBL" id="GAA0811967.1"/>
    </source>
</evidence>